<evidence type="ECO:0000313" key="2">
    <source>
        <dbReference type="Proteomes" id="UP000095038"/>
    </source>
</evidence>
<dbReference type="AlphaFoldDB" id="A0A1D2VBF7"/>
<dbReference type="EMBL" id="KV454488">
    <property type="protein sequence ID" value="ODV58956.1"/>
    <property type="molecule type" value="Genomic_DNA"/>
</dbReference>
<dbReference type="RefSeq" id="XP_020045263.1">
    <property type="nucleotide sequence ID" value="XM_020193846.1"/>
</dbReference>
<reference evidence="2" key="1">
    <citation type="submission" date="2016-05" db="EMBL/GenBank/DDBJ databases">
        <title>Comparative genomics of biotechnologically important yeasts.</title>
        <authorList>
            <consortium name="DOE Joint Genome Institute"/>
            <person name="Riley R."/>
            <person name="Haridas S."/>
            <person name="Wolfe K.H."/>
            <person name="Lopes M.R."/>
            <person name="Hittinger C.T."/>
            <person name="Goker M."/>
            <person name="Salamov A."/>
            <person name="Wisecaver J."/>
            <person name="Long T.M."/>
            <person name="Aerts A.L."/>
            <person name="Barry K."/>
            <person name="Choi C."/>
            <person name="Clum A."/>
            <person name="Coughlan A.Y."/>
            <person name="Deshpande S."/>
            <person name="Douglass A.P."/>
            <person name="Hanson S.J."/>
            <person name="Klenk H.-P."/>
            <person name="Labutti K."/>
            <person name="Lapidus A."/>
            <person name="Lindquist E."/>
            <person name="Lipzen A."/>
            <person name="Meier-Kolthoff J.P."/>
            <person name="Ohm R.A."/>
            <person name="Otillar R.P."/>
            <person name="Pangilinan J."/>
            <person name="Peng Y."/>
            <person name="Rokas A."/>
            <person name="Rosa C.A."/>
            <person name="Scheuner C."/>
            <person name="Sibirny A.A."/>
            <person name="Slot J.C."/>
            <person name="Stielow J.B."/>
            <person name="Sun H."/>
            <person name="Kurtzman C.P."/>
            <person name="Blackwell M."/>
            <person name="Grigoriev I.V."/>
            <person name="Jeffries T.W."/>
        </authorList>
    </citation>
    <scope>NUCLEOTIDE SEQUENCE [LARGE SCALE GENOMIC DNA]</scope>
    <source>
        <strain evidence="2">DSM 1968</strain>
    </source>
</reference>
<name>A0A1D2VBF7_9ASCO</name>
<protein>
    <submittedName>
        <fullName evidence="1">Uncharacterized protein</fullName>
    </submittedName>
</protein>
<accession>A0A1D2VBF7</accession>
<keyword evidence="2" id="KW-1185">Reference proteome</keyword>
<gene>
    <name evidence="1" type="ORF">ASCRUDRAFT_77390</name>
</gene>
<organism evidence="1 2">
    <name type="scientific">Ascoidea rubescens DSM 1968</name>
    <dbReference type="NCBI Taxonomy" id="1344418"/>
    <lineage>
        <taxon>Eukaryota</taxon>
        <taxon>Fungi</taxon>
        <taxon>Dikarya</taxon>
        <taxon>Ascomycota</taxon>
        <taxon>Saccharomycotina</taxon>
        <taxon>Saccharomycetes</taxon>
        <taxon>Ascoideaceae</taxon>
        <taxon>Ascoidea</taxon>
    </lineage>
</organism>
<dbReference type="GeneID" id="30967482"/>
<dbReference type="Proteomes" id="UP000095038">
    <property type="component" value="Unassembled WGS sequence"/>
</dbReference>
<dbReference type="InParanoid" id="A0A1D2VBF7"/>
<proteinExistence type="predicted"/>
<evidence type="ECO:0000313" key="1">
    <source>
        <dbReference type="EMBL" id="ODV58956.1"/>
    </source>
</evidence>
<sequence>MPEQLELVWKKALDSRTLMQFKCQWLHIGPFWTNHDQETKFSNHLEYDMIKTRPRKKTRCKFNAIYFTFNHIEFY</sequence>